<dbReference type="PIRSF" id="PIRSF028291">
    <property type="entry name" value="UCP028291"/>
    <property type="match status" value="1"/>
</dbReference>
<dbReference type="HOGENOM" id="CLU_127482_1_1_6"/>
<dbReference type="AlphaFoldDB" id="W5YND3"/>
<proteinExistence type="predicted"/>
<dbReference type="EMBL" id="FOTV01000008">
    <property type="protein sequence ID" value="SFL73002.1"/>
    <property type="molecule type" value="Genomic_DNA"/>
</dbReference>
<dbReference type="InterPro" id="IPR014543">
    <property type="entry name" value="UCP028291"/>
</dbReference>
<sequence length="93" mass="10215">MPSMTASVASAEPARLINRLCKHFSHIIDAQWNDTTGHLTFSIGQCELAAHSGILTLTCQSESHDKLEELGEVVASHLIRFAGGEVDQVRWQD</sequence>
<dbReference type="KEGG" id="msr:AU15_02225"/>
<accession>A0A1I4K2N8</accession>
<organism evidence="1 3">
    <name type="scientific">Marinobacter salarius</name>
    <dbReference type="NCBI Taxonomy" id="1420917"/>
    <lineage>
        <taxon>Bacteria</taxon>
        <taxon>Pseudomonadati</taxon>
        <taxon>Pseudomonadota</taxon>
        <taxon>Gammaproteobacteria</taxon>
        <taxon>Pseudomonadales</taxon>
        <taxon>Marinobacteraceae</taxon>
        <taxon>Marinobacter</taxon>
    </lineage>
</organism>
<evidence type="ECO:0000313" key="4">
    <source>
        <dbReference type="Proteomes" id="UP000199211"/>
    </source>
</evidence>
<gene>
    <name evidence="1" type="ORF">AU15_02225</name>
    <name evidence="2" type="ORF">SAMN04487868_10858</name>
</gene>
<accession>W5YND3</accession>
<name>W5YND3_9GAMM</name>
<dbReference type="Gene3D" id="3.30.310.50">
    <property type="entry name" value="Alpha-D-phosphohexomutase, C-terminal domain"/>
    <property type="match status" value="1"/>
</dbReference>
<reference evidence="1 3" key="1">
    <citation type="journal article" date="2014" name="Genome Announc.">
        <title>Draft Genome Sequences of Marinobacter similis A3d10T and Marinobacter salarius R9SW1T.</title>
        <authorList>
            <person name="Ivanova E.P."/>
            <person name="Ng H.J."/>
            <person name="Webb H.K."/>
            <person name="Feng G."/>
            <person name="Oshima K."/>
            <person name="Hattori M."/>
            <person name="Ohkuma M."/>
            <person name="Sergeev A.F."/>
            <person name="Mikhailov V.V."/>
            <person name="Crawford R.J."/>
            <person name="Sawabe T."/>
        </authorList>
    </citation>
    <scope>NUCLEOTIDE SEQUENCE [LARGE SCALE GENOMIC DNA]</scope>
    <source>
        <strain evidence="3">A3d10 and R9SW1</strain>
        <strain evidence="1">R9SW1</strain>
    </source>
</reference>
<keyword evidence="4" id="KW-1185">Reference proteome</keyword>
<dbReference type="Pfam" id="PF09981">
    <property type="entry name" value="DUF2218"/>
    <property type="match status" value="1"/>
</dbReference>
<dbReference type="RefSeq" id="WP_041332530.1">
    <property type="nucleotide sequence ID" value="NZ_DCAM01000070.1"/>
</dbReference>
<evidence type="ECO:0000313" key="1">
    <source>
        <dbReference type="EMBL" id="AHI30626.1"/>
    </source>
</evidence>
<reference evidence="2 4" key="2">
    <citation type="submission" date="2016-10" db="EMBL/GenBank/DDBJ databases">
        <authorList>
            <person name="Varghese N."/>
            <person name="Submissions S."/>
        </authorList>
    </citation>
    <scope>NUCLEOTIDE SEQUENCE [LARGE SCALE GENOMIC DNA]</scope>
    <source>
        <strain evidence="2 4">DSM 26291</strain>
    </source>
</reference>
<evidence type="ECO:0000313" key="2">
    <source>
        <dbReference type="EMBL" id="SFL73002.1"/>
    </source>
</evidence>
<dbReference type="Proteomes" id="UP000199211">
    <property type="component" value="Unassembled WGS sequence"/>
</dbReference>
<dbReference type="EMBL" id="CP007152">
    <property type="protein sequence ID" value="AHI30626.1"/>
    <property type="molecule type" value="Genomic_DNA"/>
</dbReference>
<evidence type="ECO:0000313" key="3">
    <source>
        <dbReference type="Proteomes" id="UP000035081"/>
    </source>
</evidence>
<dbReference type="Proteomes" id="UP000035081">
    <property type="component" value="Chromosome"/>
</dbReference>
<evidence type="ECO:0008006" key="5">
    <source>
        <dbReference type="Google" id="ProtNLM"/>
    </source>
</evidence>
<protein>
    <recommendedName>
        <fullName evidence="5">DUF2218 domain-containing protein</fullName>
    </recommendedName>
</protein>